<dbReference type="PANTHER" id="PTHR37308:SF1">
    <property type="entry name" value="POLYPRENYL-PHOSPHATE TRANSPORTER"/>
    <property type="match status" value="1"/>
</dbReference>
<name>A0A9D0YVI9_9FIRM</name>
<evidence type="ECO:0000256" key="1">
    <source>
        <dbReference type="SAM" id="Phobius"/>
    </source>
</evidence>
<dbReference type="EMBL" id="DVFI01000061">
    <property type="protein sequence ID" value="HIQ62753.1"/>
    <property type="molecule type" value="Genomic_DNA"/>
</dbReference>
<reference evidence="2" key="1">
    <citation type="submission" date="2020-10" db="EMBL/GenBank/DDBJ databases">
        <authorList>
            <person name="Gilroy R."/>
        </authorList>
    </citation>
    <scope>NUCLEOTIDE SEQUENCE</scope>
    <source>
        <strain evidence="2">ChiHile30-977</strain>
    </source>
</reference>
<gene>
    <name evidence="2" type="ORF">IAA66_04095</name>
</gene>
<dbReference type="Pfam" id="PF04018">
    <property type="entry name" value="VCA0040-like"/>
    <property type="match status" value="1"/>
</dbReference>
<feature type="transmembrane region" description="Helical" evidence="1">
    <location>
        <begin position="149"/>
        <end position="182"/>
    </location>
</feature>
<dbReference type="PROSITE" id="PS51257">
    <property type="entry name" value="PROKAR_LIPOPROTEIN"/>
    <property type="match status" value="1"/>
</dbReference>
<dbReference type="PANTHER" id="PTHR37308">
    <property type="entry name" value="INTEGRAL MEMBRANE PROTEIN"/>
    <property type="match status" value="1"/>
</dbReference>
<keyword evidence="1" id="KW-0812">Transmembrane</keyword>
<dbReference type="Proteomes" id="UP000886819">
    <property type="component" value="Unassembled WGS sequence"/>
</dbReference>
<sequence length="274" mass="29042">MRFPRSGQTSFPKRLTAGFLVGLACLLPGVSGGTLAASLGYYEPAVAAISGFLRARRQSFLYLLPLGLGGCAGVLVSALLLSRWMESAQTQVVCVFLGMVGGSLPSLWKSAHPDTPRPWHCLLSLLGIGVTLLLFLLERGAVEKAALPMGPLQAVLAGVIVAAGTVVPGVSGSFVLLYLGWYTPLMRALASMELRLVAPVCVGFGLAALLLFRAMDGLFRRWRRETLSVVLGFVVSSMALVFPGDFFGPRWPVNLALTAAGVAVGYAMGRMEKK</sequence>
<feature type="transmembrane region" description="Helical" evidence="1">
    <location>
        <begin position="194"/>
        <end position="214"/>
    </location>
</feature>
<comment type="caution">
    <text evidence="2">The sequence shown here is derived from an EMBL/GenBank/DDBJ whole genome shotgun (WGS) entry which is preliminary data.</text>
</comment>
<protein>
    <submittedName>
        <fullName evidence="2">DUF368 domain-containing protein</fullName>
    </submittedName>
</protein>
<feature type="transmembrane region" description="Helical" evidence="1">
    <location>
        <begin position="250"/>
        <end position="269"/>
    </location>
</feature>
<proteinExistence type="predicted"/>
<evidence type="ECO:0000313" key="3">
    <source>
        <dbReference type="Proteomes" id="UP000886819"/>
    </source>
</evidence>
<evidence type="ECO:0000313" key="2">
    <source>
        <dbReference type="EMBL" id="HIQ62753.1"/>
    </source>
</evidence>
<feature type="transmembrane region" description="Helical" evidence="1">
    <location>
        <begin position="117"/>
        <end position="137"/>
    </location>
</feature>
<feature type="transmembrane region" description="Helical" evidence="1">
    <location>
        <begin position="93"/>
        <end position="111"/>
    </location>
</feature>
<organism evidence="2 3">
    <name type="scientific">Candidatus Avichristensenella intestinipullorum</name>
    <dbReference type="NCBI Taxonomy" id="2840693"/>
    <lineage>
        <taxon>Bacteria</taxon>
        <taxon>Bacillati</taxon>
        <taxon>Bacillota</taxon>
        <taxon>Clostridia</taxon>
        <taxon>Candidatus Avichristensenella</taxon>
    </lineage>
</organism>
<dbReference type="AlphaFoldDB" id="A0A9D0YVI9"/>
<dbReference type="InterPro" id="IPR007163">
    <property type="entry name" value="VCA0040-like"/>
</dbReference>
<keyword evidence="1" id="KW-0472">Membrane</keyword>
<feature type="transmembrane region" description="Helical" evidence="1">
    <location>
        <begin position="226"/>
        <end position="244"/>
    </location>
</feature>
<accession>A0A9D0YVI9</accession>
<reference evidence="2" key="2">
    <citation type="journal article" date="2021" name="PeerJ">
        <title>Extensive microbial diversity within the chicken gut microbiome revealed by metagenomics and culture.</title>
        <authorList>
            <person name="Gilroy R."/>
            <person name="Ravi A."/>
            <person name="Getino M."/>
            <person name="Pursley I."/>
            <person name="Horton D.L."/>
            <person name="Alikhan N.F."/>
            <person name="Baker D."/>
            <person name="Gharbi K."/>
            <person name="Hall N."/>
            <person name="Watson M."/>
            <person name="Adriaenssens E.M."/>
            <person name="Foster-Nyarko E."/>
            <person name="Jarju S."/>
            <person name="Secka A."/>
            <person name="Antonio M."/>
            <person name="Oren A."/>
            <person name="Chaudhuri R.R."/>
            <person name="La Ragione R."/>
            <person name="Hildebrand F."/>
            <person name="Pallen M.J."/>
        </authorList>
    </citation>
    <scope>NUCLEOTIDE SEQUENCE</scope>
    <source>
        <strain evidence="2">ChiHile30-977</strain>
    </source>
</reference>
<keyword evidence="1" id="KW-1133">Transmembrane helix</keyword>
<feature type="transmembrane region" description="Helical" evidence="1">
    <location>
        <begin position="60"/>
        <end position="81"/>
    </location>
</feature>